<accession>A0ABT6WQY4</accession>
<dbReference type="PANTHER" id="PTHR21621:SF0">
    <property type="entry name" value="BETA-CITRYLGLUTAMATE SYNTHASE B-RELATED"/>
    <property type="match status" value="1"/>
</dbReference>
<reference evidence="1 2" key="1">
    <citation type="submission" date="2023-05" db="EMBL/GenBank/DDBJ databases">
        <title>Actinoplanes sp. NEAU-A12 genome sequencing.</title>
        <authorList>
            <person name="Wang Z.-S."/>
        </authorList>
    </citation>
    <scope>NUCLEOTIDE SEQUENCE [LARGE SCALE GENOMIC DNA]</scope>
    <source>
        <strain evidence="1 2">NEAU-A12</strain>
    </source>
</reference>
<keyword evidence="2" id="KW-1185">Reference proteome</keyword>
<dbReference type="PANTHER" id="PTHR21621">
    <property type="entry name" value="RIBOSOMAL PROTEIN S6 MODIFICATION PROTEIN"/>
    <property type="match status" value="1"/>
</dbReference>
<name>A0ABT6WQY4_9ACTN</name>
<dbReference type="InterPro" id="IPR047778">
    <property type="entry name" value="STM4014-like"/>
</dbReference>
<dbReference type="Gene3D" id="3.30.470.20">
    <property type="entry name" value="ATP-grasp fold, B domain"/>
    <property type="match status" value="1"/>
</dbReference>
<dbReference type="NCBIfam" id="NF038074">
    <property type="entry name" value="fam_STM4014"/>
    <property type="match status" value="1"/>
</dbReference>
<evidence type="ECO:0000313" key="1">
    <source>
        <dbReference type="EMBL" id="MDI6102145.1"/>
    </source>
</evidence>
<gene>
    <name evidence="1" type="ORF">QLQ12_26350</name>
</gene>
<dbReference type="RefSeq" id="WP_282763161.1">
    <property type="nucleotide sequence ID" value="NZ_JASCTH010000018.1"/>
</dbReference>
<sequence>MRLAVVGNPSNRRVSLFASAVLHAGLPAPSVFPWRDVLVSGRVPGPGALVRIDSAGEDAEVDLLLRELGGGRPGRPAEHGEILATAAAFAGLRTALGRIRAGGGVLLSQPADILTMTDKPRCHALLAEAGIPVPPALPVSVDGYSSLRAAMDDARWGRVFVKPAHGSSASGVLALAAAGRRVTAVTSAELSDGRVFNNLRVRRYDDEATIRAIVDRLAPDGLHVERWFPKAALDGRVLDLRVVVIAGRPRHVVVRTSRSPMTNLHLGNARGDVAAVRAAAGERAWAAGIQTCARVAACFPRTLHVGVDLMFGAGWRDHAVAEVNAFGDLLPGVLADGLDTYGAQVAALVDGWAGAACAT</sequence>
<comment type="caution">
    <text evidence="1">The sequence shown here is derived from an EMBL/GenBank/DDBJ whole genome shotgun (WGS) entry which is preliminary data.</text>
</comment>
<dbReference type="EMBL" id="JASCTH010000018">
    <property type="protein sequence ID" value="MDI6102145.1"/>
    <property type="molecule type" value="Genomic_DNA"/>
</dbReference>
<evidence type="ECO:0000313" key="2">
    <source>
        <dbReference type="Proteomes" id="UP001241758"/>
    </source>
</evidence>
<dbReference type="Proteomes" id="UP001241758">
    <property type="component" value="Unassembled WGS sequence"/>
</dbReference>
<protein>
    <submittedName>
        <fullName evidence="1">STM4014 family protein</fullName>
    </submittedName>
</protein>
<proteinExistence type="predicted"/>
<dbReference type="SUPFAM" id="SSF56059">
    <property type="entry name" value="Glutathione synthetase ATP-binding domain-like"/>
    <property type="match status" value="1"/>
</dbReference>
<organism evidence="1 2">
    <name type="scientific">Actinoplanes sandaracinus</name>
    <dbReference type="NCBI Taxonomy" id="3045177"/>
    <lineage>
        <taxon>Bacteria</taxon>
        <taxon>Bacillati</taxon>
        <taxon>Actinomycetota</taxon>
        <taxon>Actinomycetes</taxon>
        <taxon>Micromonosporales</taxon>
        <taxon>Micromonosporaceae</taxon>
        <taxon>Actinoplanes</taxon>
    </lineage>
</organism>